<feature type="non-terminal residue" evidence="3">
    <location>
        <position position="272"/>
    </location>
</feature>
<sequence>MQEEELQRQREEVQQSAAEVKKQQDEQHQVQERLRREAEQAQQAAQLQREADTLKHEKEVANLKERMASLQLELSSATQMGQPASPQLEASYLEQLLQRLGPAESRSADVEREARERAQRDADLQNLREACKREEAQVAELKAEVQKLQQAESSKAAPVMQMPQQLLQTLEQLVERLPLPASAAGGMEGRQEPSQDAVLPSPSATEQVQSDMVQQLQTQLSLQAKELSRLQEEQVRQQSLAELEKKRLQAELETMRSQMADLRHIPTSQLIK</sequence>
<reference evidence="3" key="1">
    <citation type="submission" date="2021-02" db="EMBL/GenBank/DDBJ databases">
        <authorList>
            <person name="Dougan E. K."/>
            <person name="Rhodes N."/>
            <person name="Thang M."/>
            <person name="Chan C."/>
        </authorList>
    </citation>
    <scope>NUCLEOTIDE SEQUENCE</scope>
</reference>
<evidence type="ECO:0000313" key="4">
    <source>
        <dbReference type="Proteomes" id="UP000649617"/>
    </source>
</evidence>
<feature type="coiled-coil region" evidence="1">
    <location>
        <begin position="213"/>
        <end position="265"/>
    </location>
</feature>
<feature type="compositionally biased region" description="Basic and acidic residues" evidence="2">
    <location>
        <begin position="106"/>
        <end position="122"/>
    </location>
</feature>
<feature type="region of interest" description="Disordered" evidence="2">
    <location>
        <begin position="102"/>
        <end position="122"/>
    </location>
</feature>
<feature type="compositionally biased region" description="Basic and acidic residues" evidence="2">
    <location>
        <begin position="1"/>
        <end position="39"/>
    </location>
</feature>
<proteinExistence type="predicted"/>
<accession>A0A812RZV2</accession>
<evidence type="ECO:0000256" key="2">
    <source>
        <dbReference type="SAM" id="MobiDB-lite"/>
    </source>
</evidence>
<feature type="compositionally biased region" description="Basic and acidic residues" evidence="2">
    <location>
        <begin position="49"/>
        <end position="62"/>
    </location>
</feature>
<keyword evidence="1" id="KW-0175">Coiled coil</keyword>
<gene>
    <name evidence="3" type="ORF">SPIL2461_LOCUS11303</name>
</gene>
<feature type="region of interest" description="Disordered" evidence="2">
    <location>
        <begin position="183"/>
        <end position="204"/>
    </location>
</feature>
<dbReference type="Proteomes" id="UP000649617">
    <property type="component" value="Unassembled WGS sequence"/>
</dbReference>
<evidence type="ECO:0000256" key="1">
    <source>
        <dbReference type="SAM" id="Coils"/>
    </source>
</evidence>
<keyword evidence="4" id="KW-1185">Reference proteome</keyword>
<dbReference type="EMBL" id="CAJNIZ010022131">
    <property type="protein sequence ID" value="CAE7458228.1"/>
    <property type="molecule type" value="Genomic_DNA"/>
</dbReference>
<feature type="region of interest" description="Disordered" evidence="2">
    <location>
        <begin position="1"/>
        <end position="62"/>
    </location>
</feature>
<organism evidence="3 4">
    <name type="scientific">Symbiodinium pilosum</name>
    <name type="common">Dinoflagellate</name>
    <dbReference type="NCBI Taxonomy" id="2952"/>
    <lineage>
        <taxon>Eukaryota</taxon>
        <taxon>Sar</taxon>
        <taxon>Alveolata</taxon>
        <taxon>Dinophyceae</taxon>
        <taxon>Suessiales</taxon>
        <taxon>Symbiodiniaceae</taxon>
        <taxon>Symbiodinium</taxon>
    </lineage>
</organism>
<name>A0A812RZV2_SYMPI</name>
<protein>
    <submittedName>
        <fullName evidence="3">Uncharacterized protein</fullName>
    </submittedName>
</protein>
<comment type="caution">
    <text evidence="3">The sequence shown here is derived from an EMBL/GenBank/DDBJ whole genome shotgun (WGS) entry which is preliminary data.</text>
</comment>
<dbReference type="AlphaFoldDB" id="A0A812RZV2"/>
<evidence type="ECO:0000313" key="3">
    <source>
        <dbReference type="EMBL" id="CAE7458228.1"/>
    </source>
</evidence>